<reference evidence="2 3" key="1">
    <citation type="submission" date="2023-10" db="EMBL/GenBank/DDBJ databases">
        <title>Genomes of two closely related lineages of the louse Polyplax serrata with different host specificities.</title>
        <authorList>
            <person name="Martinu J."/>
            <person name="Tarabai H."/>
            <person name="Stefka J."/>
            <person name="Hypsa V."/>
        </authorList>
    </citation>
    <scope>NUCLEOTIDE SEQUENCE [LARGE SCALE GENOMIC DNA]</scope>
    <source>
        <strain evidence="2">HR10_N</strain>
    </source>
</reference>
<proteinExistence type="predicted"/>
<accession>A0AAN8XQH0</accession>
<sequence length="132" mass="15443">MGIPQRMWGRVNNGVPSPGTPETCLNNARKKLLTATSIEAQRFRRFANEVPRRISEVVTWQKTVKGNEKPLNKGSRYQINFIPWGSEWHAKRERERGRNAFKERATHTCRNLTVTQLVSIRAMWQVEYFEDV</sequence>
<evidence type="ECO:0000313" key="2">
    <source>
        <dbReference type="EMBL" id="KAK6645055.1"/>
    </source>
</evidence>
<protein>
    <submittedName>
        <fullName evidence="2">Uncharacterized protein</fullName>
    </submittedName>
</protein>
<evidence type="ECO:0000313" key="3">
    <source>
        <dbReference type="Proteomes" id="UP001372834"/>
    </source>
</evidence>
<organism evidence="2 3">
    <name type="scientific">Polyplax serrata</name>
    <name type="common">Common mouse louse</name>
    <dbReference type="NCBI Taxonomy" id="468196"/>
    <lineage>
        <taxon>Eukaryota</taxon>
        <taxon>Metazoa</taxon>
        <taxon>Ecdysozoa</taxon>
        <taxon>Arthropoda</taxon>
        <taxon>Hexapoda</taxon>
        <taxon>Insecta</taxon>
        <taxon>Pterygota</taxon>
        <taxon>Neoptera</taxon>
        <taxon>Paraneoptera</taxon>
        <taxon>Psocodea</taxon>
        <taxon>Troctomorpha</taxon>
        <taxon>Phthiraptera</taxon>
        <taxon>Anoplura</taxon>
        <taxon>Polyplacidae</taxon>
        <taxon>Polyplax</taxon>
    </lineage>
</organism>
<dbReference type="AlphaFoldDB" id="A0AAN8XQH0"/>
<dbReference type="EMBL" id="JAWJWE010000001">
    <property type="protein sequence ID" value="KAK6645055.1"/>
    <property type="molecule type" value="Genomic_DNA"/>
</dbReference>
<comment type="caution">
    <text evidence="2">The sequence shown here is derived from an EMBL/GenBank/DDBJ whole genome shotgun (WGS) entry which is preliminary data.</text>
</comment>
<feature type="region of interest" description="Disordered" evidence="1">
    <location>
        <begin position="1"/>
        <end position="20"/>
    </location>
</feature>
<dbReference type="Proteomes" id="UP001372834">
    <property type="component" value="Unassembled WGS sequence"/>
</dbReference>
<name>A0AAN8XQH0_POLSC</name>
<evidence type="ECO:0000256" key="1">
    <source>
        <dbReference type="SAM" id="MobiDB-lite"/>
    </source>
</evidence>
<gene>
    <name evidence="2" type="ORF">RUM43_001331</name>
</gene>